<evidence type="ECO:0000313" key="11">
    <source>
        <dbReference type="Proteomes" id="UP000218231"/>
    </source>
</evidence>
<reference evidence="10 11" key="1">
    <citation type="journal article" date="2017" name="Curr. Biol.">
        <title>Genome architecture and evolution of a unichromosomal asexual nematode.</title>
        <authorList>
            <person name="Fradin H."/>
            <person name="Zegar C."/>
            <person name="Gutwein M."/>
            <person name="Lucas J."/>
            <person name="Kovtun M."/>
            <person name="Corcoran D."/>
            <person name="Baugh L.R."/>
            <person name="Kiontke K."/>
            <person name="Gunsalus K."/>
            <person name="Fitch D.H."/>
            <person name="Piano F."/>
        </authorList>
    </citation>
    <scope>NUCLEOTIDE SEQUENCE [LARGE SCALE GENOMIC DNA]</scope>
    <source>
        <strain evidence="10">PF1309</strain>
    </source>
</reference>
<keyword evidence="5" id="KW-0067">ATP-binding</keyword>
<evidence type="ECO:0000256" key="5">
    <source>
        <dbReference type="ARBA" id="ARBA00022840"/>
    </source>
</evidence>
<comment type="caution">
    <text evidence="10">The sequence shown here is derived from an EMBL/GenBank/DDBJ whole genome shotgun (WGS) entry which is preliminary data.</text>
</comment>
<keyword evidence="4" id="KW-0418">Kinase</keyword>
<comment type="catalytic activity">
    <reaction evidence="6">
        <text>dCMP + ATP = dCDP + ADP</text>
        <dbReference type="Rhea" id="RHEA:25094"/>
        <dbReference type="ChEBI" id="CHEBI:30616"/>
        <dbReference type="ChEBI" id="CHEBI:57566"/>
        <dbReference type="ChEBI" id="CHEBI:58593"/>
        <dbReference type="ChEBI" id="CHEBI:456216"/>
        <dbReference type="EC" id="2.7.4.25"/>
    </reaction>
</comment>
<dbReference type="GO" id="GO:0036431">
    <property type="term" value="F:dCMP kinase activity"/>
    <property type="evidence" value="ECO:0007669"/>
    <property type="project" value="InterPro"/>
</dbReference>
<evidence type="ECO:0000256" key="2">
    <source>
        <dbReference type="ARBA" id="ARBA00022679"/>
    </source>
</evidence>
<comment type="catalytic activity">
    <reaction evidence="7">
        <text>CMP + ATP = CDP + ADP</text>
        <dbReference type="Rhea" id="RHEA:11600"/>
        <dbReference type="ChEBI" id="CHEBI:30616"/>
        <dbReference type="ChEBI" id="CHEBI:58069"/>
        <dbReference type="ChEBI" id="CHEBI:60377"/>
        <dbReference type="ChEBI" id="CHEBI:456216"/>
        <dbReference type="EC" id="2.7.4.25"/>
    </reaction>
</comment>
<accession>A0A2A2KL39</accession>
<dbReference type="GO" id="GO:0006139">
    <property type="term" value="P:nucleobase-containing compound metabolic process"/>
    <property type="evidence" value="ECO:0007669"/>
    <property type="project" value="InterPro"/>
</dbReference>
<gene>
    <name evidence="10" type="ORF">WR25_19230</name>
</gene>
<evidence type="ECO:0000256" key="7">
    <source>
        <dbReference type="ARBA" id="ARBA00048478"/>
    </source>
</evidence>
<keyword evidence="11" id="KW-1185">Reference proteome</keyword>
<proteinExistence type="predicted"/>
<dbReference type="SUPFAM" id="SSF52540">
    <property type="entry name" value="P-loop containing nucleoside triphosphate hydrolases"/>
    <property type="match status" value="1"/>
</dbReference>
<sequence length="1053" mass="115175">MPSPPATSMRPCSTTPRCGRTRSASSPRSCRPTPWSARRCSSARSASPARPATPQVRAQRRHRELQSHGSDVSFDKVLADIRARDARDSARSTAPLTMAADAALLDTSALTIEASVAKAIALAGDDRAPVAEIDPAAIPDSRRRPDIAVIARVEQVGDVDLQVGLGQAGPIQLRLRIQVDQRVPRRNGVILVGDEAIADVLGRRPHHDVRQRHLRAAAILPVRRIDQRLALGGDQHRARRGVQDILLQLGLQIRSEAVQRQPARRVDDHRRIDPLAVDPADVATGTDRAATVQRHRRADDSVVVADVPAAQLRLHDTARITQARIVGVRALGHRLLILQRDDLVVIGVNVRGRRREAAVVACDGVIFADAPHVRRAERRAAAVRRDLLRALRGAIGLVAAARNRVAGVAHVAAEEGRAQAQRDRQIVREGAAAIFARQLVQDRIGQPVTLVQHVARRIAHRDRPVASAEIGGRIAVNAQIRRLARLRGPCAIPGIGEPQQVGGIDIVPQARDRDQPVRLRVGGVEDADIVEHVAIAVQVAPGRDPCTDAADLVARHPARAGVGVALGEHGRAAAIGHRVAIAAVQREGQPVGQREQAVEARIAGIDRVDPDLTRVRAQRPVVLHRALAGRRGGERAVRRVGKRRRRAQHAVILRAGQVDAQWRRGGRGGDRQHAAQDRVDRGDRRPAKAHVAMLVEEAGQRQEILSRPQRLIEARIVLALAHDRIGIERVALVACRNPGPRTAGVKVAGIDQAEQAVHVAAAVRIDRGCAHLFGRHDRAIVDRTAGGAGGGRIDVGRPEADVDRLHQFGIDLLARIDGVIAGIVQRQTVEAEGDARRIEPPDTDAAAVAAIGIARDVIDARHHVDRIEDRLPRNGMFDIVPRHDRARLGRIDDLDPRGRQLLARHDDVLARLVLGGDRSGRLRQHQLRCDKHQARATDPGDADEFGCHDVPQTTLLACWVHYGLFATGQLHRRKLAAIIRHPRPRRPRHRPADDGRRRYLAGYEHAYRRGERGEGDHMVETRVAAKLVKKARSLKAALLRNRRTTDNQYRVNA</sequence>
<dbReference type="EC" id="2.7.4.25" evidence="1"/>
<dbReference type="AlphaFoldDB" id="A0A2A2KL39"/>
<dbReference type="Proteomes" id="UP000218231">
    <property type="component" value="Unassembled WGS sequence"/>
</dbReference>
<dbReference type="GO" id="GO:0005524">
    <property type="term" value="F:ATP binding"/>
    <property type="evidence" value="ECO:0007669"/>
    <property type="project" value="UniProtKB-KW"/>
</dbReference>
<protein>
    <recommendedName>
        <fullName evidence="1">(d)CMP kinase</fullName>
        <ecNumber evidence="1">2.7.4.25</ecNumber>
    </recommendedName>
</protein>
<dbReference type="InterPro" id="IPR011994">
    <property type="entry name" value="Cytidylate_kinase_dom"/>
</dbReference>
<evidence type="ECO:0000256" key="3">
    <source>
        <dbReference type="ARBA" id="ARBA00022741"/>
    </source>
</evidence>
<feature type="compositionally biased region" description="Basic and acidic residues" evidence="8">
    <location>
        <begin position="667"/>
        <end position="684"/>
    </location>
</feature>
<feature type="domain" description="Cytidylate kinase" evidence="9">
    <location>
        <begin position="52"/>
        <end position="121"/>
    </location>
</feature>
<organism evidence="10 11">
    <name type="scientific">Diploscapter pachys</name>
    <dbReference type="NCBI Taxonomy" id="2018661"/>
    <lineage>
        <taxon>Eukaryota</taxon>
        <taxon>Metazoa</taxon>
        <taxon>Ecdysozoa</taxon>
        <taxon>Nematoda</taxon>
        <taxon>Chromadorea</taxon>
        <taxon>Rhabditida</taxon>
        <taxon>Rhabditina</taxon>
        <taxon>Rhabditomorpha</taxon>
        <taxon>Rhabditoidea</taxon>
        <taxon>Rhabditidae</taxon>
        <taxon>Diploscapter</taxon>
    </lineage>
</organism>
<evidence type="ECO:0000256" key="4">
    <source>
        <dbReference type="ARBA" id="ARBA00022777"/>
    </source>
</evidence>
<dbReference type="EMBL" id="LIAE01008292">
    <property type="protein sequence ID" value="PAV74694.1"/>
    <property type="molecule type" value="Genomic_DNA"/>
</dbReference>
<evidence type="ECO:0000259" key="9">
    <source>
        <dbReference type="Pfam" id="PF02224"/>
    </source>
</evidence>
<evidence type="ECO:0000256" key="8">
    <source>
        <dbReference type="SAM" id="MobiDB-lite"/>
    </source>
</evidence>
<feature type="compositionally biased region" description="Polar residues" evidence="8">
    <location>
        <begin position="10"/>
        <end position="28"/>
    </location>
</feature>
<keyword evidence="2" id="KW-0808">Transferase</keyword>
<feature type="compositionally biased region" description="Low complexity" evidence="8">
    <location>
        <begin position="36"/>
        <end position="52"/>
    </location>
</feature>
<dbReference type="Pfam" id="PF02224">
    <property type="entry name" value="Cytidylate_kin"/>
    <property type="match status" value="1"/>
</dbReference>
<dbReference type="Gene3D" id="3.40.50.300">
    <property type="entry name" value="P-loop containing nucleotide triphosphate hydrolases"/>
    <property type="match status" value="1"/>
</dbReference>
<evidence type="ECO:0000256" key="1">
    <source>
        <dbReference type="ARBA" id="ARBA00012906"/>
    </source>
</evidence>
<evidence type="ECO:0000313" key="10">
    <source>
        <dbReference type="EMBL" id="PAV74694.1"/>
    </source>
</evidence>
<feature type="region of interest" description="Disordered" evidence="8">
    <location>
        <begin position="1"/>
        <end position="71"/>
    </location>
</feature>
<name>A0A2A2KL39_9BILA</name>
<dbReference type="InterPro" id="IPR027417">
    <property type="entry name" value="P-loop_NTPase"/>
</dbReference>
<feature type="region of interest" description="Disordered" evidence="8">
    <location>
        <begin position="663"/>
        <end position="684"/>
    </location>
</feature>
<evidence type="ECO:0000256" key="6">
    <source>
        <dbReference type="ARBA" id="ARBA00047615"/>
    </source>
</evidence>
<keyword evidence="3" id="KW-0547">Nucleotide-binding</keyword>